<name>A0A0J7KID8_LASNI</name>
<dbReference type="SUPFAM" id="SSF88723">
    <property type="entry name" value="PIN domain-like"/>
    <property type="match status" value="1"/>
</dbReference>
<accession>A0A0J7KID8</accession>
<sequence length="1021" mass="114700">MGHVEILYYGKEKSAGLRKVKVSDIANIRSISEKCLPTIGDFMWLYGKWACIPGIPGWNGFMEEATANNNFVRSKIMFLPFINASPSDYDTIYTTLISALTRMKASNCKSCIVTFDQPLFWKALDIVSCADPSSEIGSIIVRLGGFHLIMSFLGAIGHIMSGSGLEDALKIIYAENSVEKILLGHAYSRALRAHFLVHASLAKRIMETIEFDDSERNEIDDLLMELDRTVVLTARENDLITTVFEKFAAALNQAESNGPTAKLWTQYFKMVTLVKHFIEAERSGNWDLHLDTIQRMLPFFHASGHFLYAKSAHLYLQGMLGLRDKMPAYEFEKFTTQGYFTIRRTNKFWSGIMSDQTIEQTLNRESKINGGIFKRGADESVAARWTMGSVHLQNICQQVEDFCDIHSGTTEQHVDFRPTRVSRDNSDMEKLDHWFDAHNPFPVDSQLMSISTGIVGTENINCHLASEIGAKMLRNMVGSNYDSVKFKRKDKVLPLATVSSSITIDKTPVPINPLLLFQRISISKQSDGDLHDCFAYELSPYPLSLFNEEGMRKGAKSTLYSCFEPLQRSAVLGERRLDIVDGGFLLHKVVWPRTNATFEIICNNYVSYVKRHFGKDVIVVFDGYPEDSETAIPKGWERRRRAAMHRSPEIVVNATSLPSTTQEKFLGNDRNKARLIDLLQKVLQDSDVTVQQAPADADPFIVGTAIQEAPNYDEVTIIGEDIDLLVLLTGLGYHLTNVFFKKPSRGRTPELLYSPASFKYGEAIARHILFLHAFSGCDTTSSIFNVGKTRFINTLQKNSDLEKVVDLFREQNVNKHCLTHAGERFLIALFGGGQDVKSLNTLRFKSFTKSVTKSKFNLATLPPTSTAAEQHTYRTYLQVQIWLQYKMDATEWGWMKTNRGLEPISTTADPAPESLLKLISCKCKTNCGKMCGCRKAGLKCSVLCHNCSGETCENVTDVRELFDEDDIDECNEDTLDDLPEPTFNTNSPELGDDNPDVSEEPTGEDTDVNLAGSSSKRIKTI</sequence>
<evidence type="ECO:0000313" key="2">
    <source>
        <dbReference type="EMBL" id="KMQ89986.1"/>
    </source>
</evidence>
<evidence type="ECO:0000313" key="3">
    <source>
        <dbReference type="EMBL" id="KMQ89995.1"/>
    </source>
</evidence>
<feature type="region of interest" description="Disordered" evidence="1">
    <location>
        <begin position="972"/>
        <end position="1021"/>
    </location>
</feature>
<evidence type="ECO:0000313" key="4">
    <source>
        <dbReference type="Proteomes" id="UP000036403"/>
    </source>
</evidence>
<dbReference type="OrthoDB" id="7699940at2759"/>
<dbReference type="Proteomes" id="UP000036403">
    <property type="component" value="Unassembled WGS sequence"/>
</dbReference>
<dbReference type="PaxDb" id="67767-A0A0J7KID8"/>
<dbReference type="EMBL" id="LBMM01007153">
    <property type="protein sequence ID" value="KMQ89995.1"/>
    <property type="molecule type" value="Genomic_DNA"/>
</dbReference>
<feature type="compositionally biased region" description="Acidic residues" evidence="1">
    <location>
        <begin position="990"/>
        <end position="1007"/>
    </location>
</feature>
<evidence type="ECO:0008006" key="5">
    <source>
        <dbReference type="Google" id="ProtNLM"/>
    </source>
</evidence>
<dbReference type="EMBL" id="LBMM01007157">
    <property type="protein sequence ID" value="KMQ89986.1"/>
    <property type="molecule type" value="Genomic_DNA"/>
</dbReference>
<dbReference type="Gene3D" id="3.40.50.1010">
    <property type="entry name" value="5'-nuclease"/>
    <property type="match status" value="1"/>
</dbReference>
<keyword evidence="4" id="KW-1185">Reference proteome</keyword>
<protein>
    <recommendedName>
        <fullName evidence="5">Tesmin/TSO1-like CXC domain-containing protein</fullName>
    </recommendedName>
</protein>
<dbReference type="AlphaFoldDB" id="A0A0J7KID8"/>
<dbReference type="PANTHER" id="PTHR46704:SF1">
    <property type="entry name" value="TELOMERE LENGTH REGULATION PROTEIN TEL2 HOMOLOG"/>
    <property type="match status" value="1"/>
</dbReference>
<proteinExistence type="predicted"/>
<dbReference type="PANTHER" id="PTHR46704">
    <property type="entry name" value="CXC DOMAIN-CONTAINING PROTEIN-RELATED"/>
    <property type="match status" value="1"/>
</dbReference>
<gene>
    <name evidence="3" type="ORF">RF55_10303</name>
    <name evidence="2" type="ORF">RF55_10312</name>
</gene>
<reference evidence="2 4" key="1">
    <citation type="submission" date="2015-04" db="EMBL/GenBank/DDBJ databases">
        <title>Lasius niger genome sequencing.</title>
        <authorList>
            <person name="Konorov E.A."/>
            <person name="Nikitin M.A."/>
            <person name="Kirill M.V."/>
            <person name="Chang P."/>
        </authorList>
    </citation>
    <scope>NUCLEOTIDE SEQUENCE [LARGE SCALE GENOMIC DNA]</scope>
    <source>
        <tissue evidence="2">Whole</tissue>
    </source>
</reference>
<dbReference type="InterPro" id="IPR029060">
    <property type="entry name" value="PIN-like_dom_sf"/>
</dbReference>
<comment type="caution">
    <text evidence="2">The sequence shown here is derived from an EMBL/GenBank/DDBJ whole genome shotgun (WGS) entry which is preliminary data.</text>
</comment>
<evidence type="ECO:0000256" key="1">
    <source>
        <dbReference type="SAM" id="MobiDB-lite"/>
    </source>
</evidence>
<organism evidence="2 4">
    <name type="scientific">Lasius niger</name>
    <name type="common">Black garden ant</name>
    <dbReference type="NCBI Taxonomy" id="67767"/>
    <lineage>
        <taxon>Eukaryota</taxon>
        <taxon>Metazoa</taxon>
        <taxon>Ecdysozoa</taxon>
        <taxon>Arthropoda</taxon>
        <taxon>Hexapoda</taxon>
        <taxon>Insecta</taxon>
        <taxon>Pterygota</taxon>
        <taxon>Neoptera</taxon>
        <taxon>Endopterygota</taxon>
        <taxon>Hymenoptera</taxon>
        <taxon>Apocrita</taxon>
        <taxon>Aculeata</taxon>
        <taxon>Formicoidea</taxon>
        <taxon>Formicidae</taxon>
        <taxon>Formicinae</taxon>
        <taxon>Lasius</taxon>
        <taxon>Lasius</taxon>
    </lineage>
</organism>